<accession>F5J138</accession>
<reference evidence="1 2" key="1">
    <citation type="submission" date="2011-04" db="EMBL/GenBank/DDBJ databases">
        <title>The Genome Sequence of Dysgonomonas gadei ATCC BAA-286.</title>
        <authorList>
            <consortium name="The Broad Institute Genome Sequencing Platform"/>
            <person name="Earl A."/>
            <person name="Ward D."/>
            <person name="Feldgarden M."/>
            <person name="Gevers D."/>
            <person name="Pudlo N."/>
            <person name="Martens E."/>
            <person name="Allen-Vercoe E."/>
            <person name="Young S.K."/>
            <person name="Zeng Q."/>
            <person name="Gargeya S."/>
            <person name="Fitzgerald M."/>
            <person name="Haas B."/>
            <person name="Abouelleil A."/>
            <person name="Alvarado L."/>
            <person name="Arachchi H.M."/>
            <person name="Berlin A."/>
            <person name="Brown A."/>
            <person name="Chapman S.B."/>
            <person name="Chen Z."/>
            <person name="Dunbar C."/>
            <person name="Freedman E."/>
            <person name="Gearin G."/>
            <person name="Gellesch M."/>
            <person name="Goldberg J."/>
            <person name="Griggs A."/>
            <person name="Gujja S."/>
            <person name="Heiman D."/>
            <person name="Howarth C."/>
            <person name="Larson L."/>
            <person name="Lui A."/>
            <person name="MacDonald P.J.P."/>
            <person name="Mehta T."/>
            <person name="Montmayeur A."/>
            <person name="Murphy C."/>
            <person name="Neiman D."/>
            <person name="Pearson M."/>
            <person name="Priest M."/>
            <person name="Roberts A."/>
            <person name="Saif S."/>
            <person name="Shea T."/>
            <person name="Shenoy N."/>
            <person name="Sisk P."/>
            <person name="Stolte C."/>
            <person name="Sykes S."/>
            <person name="Yandava C."/>
            <person name="Wortman J."/>
            <person name="Nusbaum C."/>
            <person name="Birren B."/>
        </authorList>
    </citation>
    <scope>NUCLEOTIDE SEQUENCE [LARGE SCALE GENOMIC DNA]</scope>
    <source>
        <strain evidence="1 2">ATCC BAA-286</strain>
    </source>
</reference>
<dbReference type="Proteomes" id="UP000004913">
    <property type="component" value="Unassembled WGS sequence"/>
</dbReference>
<organism evidence="1 2">
    <name type="scientific">Dysgonomonas gadei ATCC BAA-286</name>
    <dbReference type="NCBI Taxonomy" id="742766"/>
    <lineage>
        <taxon>Bacteria</taxon>
        <taxon>Pseudomonadati</taxon>
        <taxon>Bacteroidota</taxon>
        <taxon>Bacteroidia</taxon>
        <taxon>Bacteroidales</taxon>
        <taxon>Dysgonomonadaceae</taxon>
        <taxon>Dysgonomonas</taxon>
    </lineage>
</organism>
<name>F5J138_9BACT</name>
<dbReference type="HOGENOM" id="CLU_2057668_0_0_10"/>
<gene>
    <name evidence="1" type="ORF">HMPREF9455_03055</name>
</gene>
<dbReference type="EMBL" id="ADLV01000035">
    <property type="protein sequence ID" value="EGK00781.1"/>
    <property type="molecule type" value="Genomic_DNA"/>
</dbReference>
<dbReference type="STRING" id="742766.HMPREF9455_03055"/>
<protein>
    <submittedName>
        <fullName evidence="1">Uncharacterized protein</fullName>
    </submittedName>
</protein>
<comment type="caution">
    <text evidence="1">The sequence shown here is derived from an EMBL/GenBank/DDBJ whole genome shotgun (WGS) entry which is preliminary data.</text>
</comment>
<evidence type="ECO:0000313" key="1">
    <source>
        <dbReference type="EMBL" id="EGK00781.1"/>
    </source>
</evidence>
<proteinExistence type="predicted"/>
<keyword evidence="2" id="KW-1185">Reference proteome</keyword>
<evidence type="ECO:0000313" key="2">
    <source>
        <dbReference type="Proteomes" id="UP000004913"/>
    </source>
</evidence>
<sequence length="119" mass="13879">MNDSQRTKMDRLFESMPALKDFEFIVRLCETIKIPLQIVKQILSGQKAAYSGELYSPEHKQNVEAKEAVVSIARDKEKKQCLAIDDIYYVDWFREQKKKFLQSIGVKIKEPKQQKGLGR</sequence>
<dbReference type="AlphaFoldDB" id="F5J138"/>